<evidence type="ECO:0000256" key="2">
    <source>
        <dbReference type="ARBA" id="ARBA00022475"/>
    </source>
</evidence>
<dbReference type="NCBIfam" id="TIGR00765">
    <property type="entry name" value="yihY_not_rbn"/>
    <property type="match status" value="1"/>
</dbReference>
<comment type="caution">
    <text evidence="7">The sequence shown here is derived from an EMBL/GenBank/DDBJ whole genome shotgun (WGS) entry which is preliminary data.</text>
</comment>
<dbReference type="Pfam" id="PF03631">
    <property type="entry name" value="Virul_fac_BrkB"/>
    <property type="match status" value="1"/>
</dbReference>
<gene>
    <name evidence="7" type="ORF">EQG61_12855</name>
</gene>
<feature type="transmembrane region" description="Helical" evidence="6">
    <location>
        <begin position="58"/>
        <end position="80"/>
    </location>
</feature>
<keyword evidence="2" id="KW-1003">Cell membrane</keyword>
<comment type="subcellular location">
    <subcellularLocation>
        <location evidence="1">Cell membrane</location>
        <topology evidence="1">Multi-pass membrane protein</topology>
    </subcellularLocation>
</comment>
<keyword evidence="4 6" id="KW-1133">Transmembrane helix</keyword>
<keyword evidence="3 6" id="KW-0812">Transmembrane</keyword>
<feature type="transmembrane region" description="Helical" evidence="6">
    <location>
        <begin position="234"/>
        <end position="259"/>
    </location>
</feature>
<evidence type="ECO:0000256" key="6">
    <source>
        <dbReference type="SAM" id="Phobius"/>
    </source>
</evidence>
<sequence>MQESIEQKIKKLPGIRHLIALTDRIKLPWLHGLSLYELVDLYVTGIAENALSNRAASIAFSFFMALFPFALFILNLIPYIPIEGFQDDFMGFVQQSVPPTTFEAISKIVNDILHNSHSGLISTGFFMAVLLMTNGVNAILTGFETSHHVSEKRKFVRQYLVALGISILLSMILIVTVAAIVVFEVFIQKIKIQDVLSEDIPLIQMGRYAFVILMILMATSILFKFGIKRDKRRSFISIGSVFTTLLIIISSYFFGIWVVRFSKYNELYGSIGTLLVVMFYIWINSAILLLGFELNGTINTLKRREEQRKLKEEQQAQSL</sequence>
<evidence type="ECO:0000256" key="3">
    <source>
        <dbReference type="ARBA" id="ARBA00022692"/>
    </source>
</evidence>
<dbReference type="GO" id="GO:0005886">
    <property type="term" value="C:plasma membrane"/>
    <property type="evidence" value="ECO:0007669"/>
    <property type="project" value="UniProtKB-SubCell"/>
</dbReference>
<feature type="transmembrane region" description="Helical" evidence="6">
    <location>
        <begin position="160"/>
        <end position="187"/>
    </location>
</feature>
<keyword evidence="5 6" id="KW-0472">Membrane</keyword>
<feature type="transmembrane region" description="Helical" evidence="6">
    <location>
        <begin position="271"/>
        <end position="294"/>
    </location>
</feature>
<dbReference type="OrthoDB" id="977385at2"/>
<proteinExistence type="predicted"/>
<dbReference type="RefSeq" id="WP_129462354.1">
    <property type="nucleotide sequence ID" value="NZ_SBKN01000009.1"/>
</dbReference>
<dbReference type="PANTHER" id="PTHR30213">
    <property type="entry name" value="INNER MEMBRANE PROTEIN YHJD"/>
    <property type="match status" value="1"/>
</dbReference>
<evidence type="ECO:0000256" key="4">
    <source>
        <dbReference type="ARBA" id="ARBA00022989"/>
    </source>
</evidence>
<reference evidence="8" key="1">
    <citation type="submission" date="2019-01" db="EMBL/GenBank/DDBJ databases">
        <title>Cytophagaceae bacterium strain CAR-16.</title>
        <authorList>
            <person name="Chen W.-M."/>
        </authorList>
    </citation>
    <scope>NUCLEOTIDE SEQUENCE [LARGE SCALE GENOMIC DNA]</scope>
    <source>
        <strain evidence="8">WWJ-16</strain>
    </source>
</reference>
<dbReference type="AlphaFoldDB" id="A0A4Q1K3D8"/>
<organism evidence="7 8">
    <name type="scientific">Flavobacterium stagni</name>
    <dbReference type="NCBI Taxonomy" id="2506421"/>
    <lineage>
        <taxon>Bacteria</taxon>
        <taxon>Pseudomonadati</taxon>
        <taxon>Bacteroidota</taxon>
        <taxon>Flavobacteriia</taxon>
        <taxon>Flavobacteriales</taxon>
        <taxon>Flavobacteriaceae</taxon>
        <taxon>Flavobacterium</taxon>
    </lineage>
</organism>
<dbReference type="PANTHER" id="PTHR30213:SF0">
    <property type="entry name" value="UPF0761 MEMBRANE PROTEIN YIHY"/>
    <property type="match status" value="1"/>
</dbReference>
<evidence type="ECO:0000256" key="1">
    <source>
        <dbReference type="ARBA" id="ARBA00004651"/>
    </source>
</evidence>
<name>A0A4Q1K3D8_9FLAO</name>
<keyword evidence="8" id="KW-1185">Reference proteome</keyword>
<protein>
    <submittedName>
        <fullName evidence="7">YihY/virulence factor BrkB family protein</fullName>
    </submittedName>
</protein>
<feature type="transmembrane region" description="Helical" evidence="6">
    <location>
        <begin position="120"/>
        <end position="140"/>
    </location>
</feature>
<accession>A0A4Q1K3D8</accession>
<dbReference type="Proteomes" id="UP000289857">
    <property type="component" value="Unassembled WGS sequence"/>
</dbReference>
<dbReference type="PIRSF" id="PIRSF035875">
    <property type="entry name" value="RNase_BN"/>
    <property type="match status" value="1"/>
</dbReference>
<evidence type="ECO:0000256" key="5">
    <source>
        <dbReference type="ARBA" id="ARBA00023136"/>
    </source>
</evidence>
<feature type="transmembrane region" description="Helical" evidence="6">
    <location>
        <begin position="207"/>
        <end position="227"/>
    </location>
</feature>
<dbReference type="EMBL" id="SBKN01000009">
    <property type="protein sequence ID" value="RXR20303.1"/>
    <property type="molecule type" value="Genomic_DNA"/>
</dbReference>
<evidence type="ECO:0000313" key="7">
    <source>
        <dbReference type="EMBL" id="RXR20303.1"/>
    </source>
</evidence>
<evidence type="ECO:0000313" key="8">
    <source>
        <dbReference type="Proteomes" id="UP000289857"/>
    </source>
</evidence>
<dbReference type="InterPro" id="IPR017039">
    <property type="entry name" value="Virul_fac_BrkB"/>
</dbReference>